<dbReference type="GO" id="GO:0046872">
    <property type="term" value="F:metal ion binding"/>
    <property type="evidence" value="ECO:0007669"/>
    <property type="project" value="UniProtKB-KW"/>
</dbReference>
<dbReference type="CDD" id="cd02440">
    <property type="entry name" value="AdoMet_MTases"/>
    <property type="match status" value="1"/>
</dbReference>
<evidence type="ECO:0000313" key="15">
    <source>
        <dbReference type="Proteomes" id="UP001140094"/>
    </source>
</evidence>
<feature type="non-terminal residue" evidence="14">
    <location>
        <position position="102"/>
    </location>
</feature>
<evidence type="ECO:0000256" key="12">
    <source>
        <dbReference type="ARBA" id="ARBA00048418"/>
    </source>
</evidence>
<dbReference type="GO" id="GO:0005737">
    <property type="term" value="C:cytoplasm"/>
    <property type="evidence" value="ECO:0007669"/>
    <property type="project" value="TreeGrafter"/>
</dbReference>
<dbReference type="InterPro" id="IPR029063">
    <property type="entry name" value="SAM-dependent_MTases_sf"/>
</dbReference>
<keyword evidence="8" id="KW-0460">Magnesium</keyword>
<dbReference type="GO" id="GO:0005634">
    <property type="term" value="C:nucleus"/>
    <property type="evidence" value="ECO:0007669"/>
    <property type="project" value="TreeGrafter"/>
</dbReference>
<keyword evidence="7" id="KW-0479">Metal-binding</keyword>
<evidence type="ECO:0000256" key="2">
    <source>
        <dbReference type="ARBA" id="ARBA00009026"/>
    </source>
</evidence>
<evidence type="ECO:0000256" key="7">
    <source>
        <dbReference type="ARBA" id="ARBA00022723"/>
    </source>
</evidence>
<dbReference type="GO" id="GO:0090486">
    <property type="term" value="F:small RNA 2'-O-methyltransferase activity"/>
    <property type="evidence" value="ECO:0007669"/>
    <property type="project" value="UniProtKB-EC"/>
</dbReference>
<gene>
    <name evidence="14" type="ORF">H4R20_006929</name>
</gene>
<keyword evidence="9" id="KW-0694">RNA-binding</keyword>
<evidence type="ECO:0000259" key="13">
    <source>
        <dbReference type="Pfam" id="PF13649"/>
    </source>
</evidence>
<comment type="similarity">
    <text evidence="2">Belongs to the methyltransferase superfamily. HEN1 family.</text>
</comment>
<keyword evidence="15" id="KW-1185">Reference proteome</keyword>
<comment type="caution">
    <text evidence="14">The sequence shown here is derived from an EMBL/GenBank/DDBJ whole genome shotgun (WGS) entry which is preliminary data.</text>
</comment>
<dbReference type="OrthoDB" id="2154311at2759"/>
<dbReference type="Proteomes" id="UP001140094">
    <property type="component" value="Unassembled WGS sequence"/>
</dbReference>
<keyword evidence="4" id="KW-0489">Methyltransferase</keyword>
<dbReference type="InterPro" id="IPR026610">
    <property type="entry name" value="Hen1"/>
</dbReference>
<proteinExistence type="inferred from homology"/>
<dbReference type="GO" id="GO:0030422">
    <property type="term" value="P:siRNA processing"/>
    <property type="evidence" value="ECO:0007669"/>
    <property type="project" value="TreeGrafter"/>
</dbReference>
<comment type="catalytic activity">
    <reaction evidence="12">
        <text>small RNA 3'-end nucleotide + S-adenosyl-L-methionine = small RNA 3'-end 2'-O-methylnucleotide + S-adenosyl-L-homocysteine + H(+)</text>
        <dbReference type="Rhea" id="RHEA:37887"/>
        <dbReference type="Rhea" id="RHEA-COMP:10415"/>
        <dbReference type="Rhea" id="RHEA-COMP:10416"/>
        <dbReference type="ChEBI" id="CHEBI:15378"/>
        <dbReference type="ChEBI" id="CHEBI:57856"/>
        <dbReference type="ChEBI" id="CHEBI:59789"/>
        <dbReference type="ChEBI" id="CHEBI:74896"/>
        <dbReference type="ChEBI" id="CHEBI:74898"/>
        <dbReference type="EC" id="2.1.1.386"/>
    </reaction>
</comment>
<evidence type="ECO:0000256" key="5">
    <source>
        <dbReference type="ARBA" id="ARBA00022679"/>
    </source>
</evidence>
<keyword evidence="5" id="KW-0808">Transferase</keyword>
<dbReference type="Gene3D" id="3.40.50.150">
    <property type="entry name" value="Vaccinia Virus protein VP39"/>
    <property type="match status" value="1"/>
</dbReference>
<evidence type="ECO:0000256" key="6">
    <source>
        <dbReference type="ARBA" id="ARBA00022691"/>
    </source>
</evidence>
<keyword evidence="6" id="KW-0949">S-adenosyl-L-methionine</keyword>
<dbReference type="AlphaFoldDB" id="A0A9W8LQP5"/>
<evidence type="ECO:0000256" key="9">
    <source>
        <dbReference type="ARBA" id="ARBA00022884"/>
    </source>
</evidence>
<feature type="domain" description="Methyltransferase" evidence="13">
    <location>
        <begin position="21"/>
        <end position="71"/>
    </location>
</feature>
<dbReference type="GO" id="GO:0003723">
    <property type="term" value="F:RNA binding"/>
    <property type="evidence" value="ECO:0007669"/>
    <property type="project" value="UniProtKB-KW"/>
</dbReference>
<evidence type="ECO:0000256" key="1">
    <source>
        <dbReference type="ARBA" id="ARBA00001946"/>
    </source>
</evidence>
<dbReference type="EMBL" id="JANBUO010003417">
    <property type="protein sequence ID" value="KAJ2790953.1"/>
    <property type="molecule type" value="Genomic_DNA"/>
</dbReference>
<reference evidence="14" key="1">
    <citation type="submission" date="2022-07" db="EMBL/GenBank/DDBJ databases">
        <title>Phylogenomic reconstructions and comparative analyses of Kickxellomycotina fungi.</title>
        <authorList>
            <person name="Reynolds N.K."/>
            <person name="Stajich J.E."/>
            <person name="Barry K."/>
            <person name="Grigoriev I.V."/>
            <person name="Crous P."/>
            <person name="Smith M.E."/>
        </authorList>
    </citation>
    <scope>NUCLEOTIDE SEQUENCE</scope>
    <source>
        <strain evidence="14">NRRL 1565</strain>
    </source>
</reference>
<dbReference type="InterPro" id="IPR041698">
    <property type="entry name" value="Methyltransf_25"/>
</dbReference>
<organism evidence="14 15">
    <name type="scientific">Coemansia guatemalensis</name>
    <dbReference type="NCBI Taxonomy" id="2761395"/>
    <lineage>
        <taxon>Eukaryota</taxon>
        <taxon>Fungi</taxon>
        <taxon>Fungi incertae sedis</taxon>
        <taxon>Zoopagomycota</taxon>
        <taxon>Kickxellomycotina</taxon>
        <taxon>Kickxellomycetes</taxon>
        <taxon>Kickxellales</taxon>
        <taxon>Kickxellaceae</taxon>
        <taxon>Coemansia</taxon>
    </lineage>
</organism>
<dbReference type="EC" id="2.1.1.386" evidence="11"/>
<sequence length="102" mass="11160">MWEQRRICIAQTLYAQQVQSVVEVGCGEGNVLGFLASSADDDEHPITRLVGIDIDSDALAIAREQLQPSAAEQRDLRVDPLRVELFHGNAMELVEGLQGDAV</sequence>
<dbReference type="GO" id="GO:0001510">
    <property type="term" value="P:RNA methylation"/>
    <property type="evidence" value="ECO:0007669"/>
    <property type="project" value="InterPro"/>
</dbReference>
<evidence type="ECO:0000256" key="10">
    <source>
        <dbReference type="ARBA" id="ARBA00023158"/>
    </source>
</evidence>
<dbReference type="PANTHER" id="PTHR21404">
    <property type="entry name" value="HEN1"/>
    <property type="match status" value="1"/>
</dbReference>
<evidence type="ECO:0000256" key="3">
    <source>
        <dbReference type="ARBA" id="ARBA00021330"/>
    </source>
</evidence>
<evidence type="ECO:0000256" key="11">
    <source>
        <dbReference type="ARBA" id="ARBA00035025"/>
    </source>
</evidence>
<evidence type="ECO:0000256" key="4">
    <source>
        <dbReference type="ARBA" id="ARBA00022603"/>
    </source>
</evidence>
<evidence type="ECO:0000313" key="14">
    <source>
        <dbReference type="EMBL" id="KAJ2790953.1"/>
    </source>
</evidence>
<accession>A0A9W8LQP5</accession>
<keyword evidence="10" id="KW-0943">RNA-mediated gene silencing</keyword>
<protein>
    <recommendedName>
        <fullName evidence="3">Small RNA 2'-O-methyltransferase</fullName>
        <ecNumber evidence="11">2.1.1.386</ecNumber>
    </recommendedName>
</protein>
<evidence type="ECO:0000256" key="8">
    <source>
        <dbReference type="ARBA" id="ARBA00022842"/>
    </source>
</evidence>
<dbReference type="PANTHER" id="PTHR21404:SF3">
    <property type="entry name" value="SMALL RNA 2'-O-METHYLTRANSFERASE"/>
    <property type="match status" value="1"/>
</dbReference>
<dbReference type="Pfam" id="PF13649">
    <property type="entry name" value="Methyltransf_25"/>
    <property type="match status" value="1"/>
</dbReference>
<name>A0A9W8LQP5_9FUNG</name>
<comment type="cofactor">
    <cofactor evidence="1">
        <name>Mg(2+)</name>
        <dbReference type="ChEBI" id="CHEBI:18420"/>
    </cofactor>
</comment>
<dbReference type="SUPFAM" id="SSF53335">
    <property type="entry name" value="S-adenosyl-L-methionine-dependent methyltransferases"/>
    <property type="match status" value="1"/>
</dbReference>